<evidence type="ECO:0000313" key="2">
    <source>
        <dbReference type="EMBL" id="SFO81749.1"/>
    </source>
</evidence>
<dbReference type="Proteomes" id="UP000198727">
    <property type="component" value="Unassembled WGS sequence"/>
</dbReference>
<dbReference type="AlphaFoldDB" id="A0A1I5K9Q1"/>
<protein>
    <submittedName>
        <fullName evidence="2">Uncharacterized protein</fullName>
    </submittedName>
</protein>
<proteinExistence type="predicted"/>
<sequence length="174" mass="19382">MLNVLARVGHTGLILYPAFIALYIGLDLAVHGGVHPKITTGVFQIALFVVLAVAVAHVFAHRRERCRSCQLVPLPDRRKAIIRHASAVRWFHRRFLANAVLAVGVAVFLASYWVFIELDLNGHVHRWLNIAGFALTFGSLRVELVHETLRPWCPHCAAQRSEAVVDAESKPAEI</sequence>
<accession>A0A1I5K9Q1</accession>
<evidence type="ECO:0000313" key="3">
    <source>
        <dbReference type="Proteomes" id="UP000198727"/>
    </source>
</evidence>
<dbReference type="EMBL" id="FOWW01000001">
    <property type="protein sequence ID" value="SFO81749.1"/>
    <property type="molecule type" value="Genomic_DNA"/>
</dbReference>
<organism evidence="2 3">
    <name type="scientific">Amycolatopsis arida</name>
    <dbReference type="NCBI Taxonomy" id="587909"/>
    <lineage>
        <taxon>Bacteria</taxon>
        <taxon>Bacillati</taxon>
        <taxon>Actinomycetota</taxon>
        <taxon>Actinomycetes</taxon>
        <taxon>Pseudonocardiales</taxon>
        <taxon>Pseudonocardiaceae</taxon>
        <taxon>Amycolatopsis</taxon>
    </lineage>
</organism>
<name>A0A1I5K9Q1_9PSEU</name>
<evidence type="ECO:0000256" key="1">
    <source>
        <dbReference type="SAM" id="Phobius"/>
    </source>
</evidence>
<dbReference type="STRING" id="587909.SAMN05421810_10155"/>
<feature type="transmembrane region" description="Helical" evidence="1">
    <location>
        <begin position="12"/>
        <end position="30"/>
    </location>
</feature>
<dbReference type="RefSeq" id="WP_092526107.1">
    <property type="nucleotide sequence ID" value="NZ_FOWW01000001.1"/>
</dbReference>
<keyword evidence="3" id="KW-1185">Reference proteome</keyword>
<feature type="transmembrane region" description="Helical" evidence="1">
    <location>
        <begin position="95"/>
        <end position="115"/>
    </location>
</feature>
<feature type="transmembrane region" description="Helical" evidence="1">
    <location>
        <begin position="42"/>
        <end position="60"/>
    </location>
</feature>
<reference evidence="3" key="1">
    <citation type="submission" date="2016-10" db="EMBL/GenBank/DDBJ databases">
        <authorList>
            <person name="Varghese N."/>
            <person name="Submissions S."/>
        </authorList>
    </citation>
    <scope>NUCLEOTIDE SEQUENCE [LARGE SCALE GENOMIC DNA]</scope>
    <source>
        <strain evidence="3">CGMCC 4.5579</strain>
    </source>
</reference>
<keyword evidence="1" id="KW-1133">Transmembrane helix</keyword>
<gene>
    <name evidence="2" type="ORF">SAMN05421810_10155</name>
</gene>
<keyword evidence="1" id="KW-0472">Membrane</keyword>
<keyword evidence="1" id="KW-0812">Transmembrane</keyword>